<dbReference type="Proteomes" id="UP000275652">
    <property type="component" value="Unassembled WGS sequence"/>
</dbReference>
<accession>A0A9X8EBC5</accession>
<proteinExistence type="inferred from homology"/>
<dbReference type="PANTHER" id="PTHR11851:SF49">
    <property type="entry name" value="MITOCHONDRIAL-PROCESSING PEPTIDASE SUBUNIT ALPHA"/>
    <property type="match status" value="1"/>
</dbReference>
<reference evidence="3 4" key="1">
    <citation type="journal article" date="2018" name="J. Invertebr. Pathol.">
        <title>New genotyping method for the causative agent of crayfish plague (Aphanomyces astaci) based on whole genome data.</title>
        <authorList>
            <person name="Minardi D."/>
            <person name="Studholme D.J."/>
            <person name="van der Giezen M."/>
            <person name="Pretto T."/>
            <person name="Oidtmann B."/>
        </authorList>
    </citation>
    <scope>NUCLEOTIDE SEQUENCE [LARGE SCALE GENOMIC DNA]</scope>
    <source>
        <strain evidence="3 4">KB13</strain>
    </source>
</reference>
<organism evidence="3 4">
    <name type="scientific">Aphanomyces astaci</name>
    <name type="common">Crayfish plague agent</name>
    <dbReference type="NCBI Taxonomy" id="112090"/>
    <lineage>
        <taxon>Eukaryota</taxon>
        <taxon>Sar</taxon>
        <taxon>Stramenopiles</taxon>
        <taxon>Oomycota</taxon>
        <taxon>Saprolegniomycetes</taxon>
        <taxon>Saprolegniales</taxon>
        <taxon>Verrucalvaceae</taxon>
        <taxon>Aphanomyces</taxon>
    </lineage>
</organism>
<comment type="caution">
    <text evidence="3">The sequence shown here is derived from an EMBL/GenBank/DDBJ whole genome shotgun (WGS) entry which is preliminary data.</text>
</comment>
<keyword evidence="2" id="KW-0732">Signal</keyword>
<dbReference type="InterPro" id="IPR050361">
    <property type="entry name" value="MPP/UQCRC_Complex"/>
</dbReference>
<dbReference type="GO" id="GO:0005739">
    <property type="term" value="C:mitochondrion"/>
    <property type="evidence" value="ECO:0007669"/>
    <property type="project" value="TreeGrafter"/>
</dbReference>
<dbReference type="InterPro" id="IPR011249">
    <property type="entry name" value="Metalloenz_LuxS/M16"/>
</dbReference>
<sequence length="126" mass="13888">MPEATGQLVGLLVNQLLSIALHGVDSTELSRAKNQLKSSVLMNLESRMILYEDIGRQLLTYGIRESPESICDKVDAVTAADVQRVVREAMAHKPSLVYMGKLSDFPSYDNVAQAIDQVLTQQQQSP</sequence>
<feature type="signal peptide" evidence="2">
    <location>
        <begin position="1"/>
        <end position="26"/>
    </location>
</feature>
<comment type="similarity">
    <text evidence="1">Belongs to the peptidase M16 family.</text>
</comment>
<feature type="chain" id="PRO_5040772451" description="Peptidase M16 C-terminal domain-containing protein" evidence="2">
    <location>
        <begin position="27"/>
        <end position="126"/>
    </location>
</feature>
<evidence type="ECO:0000313" key="3">
    <source>
        <dbReference type="EMBL" id="RLO13169.1"/>
    </source>
</evidence>
<dbReference type="GO" id="GO:0046872">
    <property type="term" value="F:metal ion binding"/>
    <property type="evidence" value="ECO:0007669"/>
    <property type="project" value="InterPro"/>
</dbReference>
<dbReference type="SUPFAM" id="SSF63411">
    <property type="entry name" value="LuxS/MPP-like metallohydrolase"/>
    <property type="match status" value="1"/>
</dbReference>
<protein>
    <recommendedName>
        <fullName evidence="5">Peptidase M16 C-terminal domain-containing protein</fullName>
    </recommendedName>
</protein>
<name>A0A9X8EBC5_APHAT</name>
<evidence type="ECO:0000256" key="1">
    <source>
        <dbReference type="ARBA" id="ARBA00007261"/>
    </source>
</evidence>
<gene>
    <name evidence="3" type="ORF">DYB28_015008</name>
</gene>
<dbReference type="EMBL" id="QUTI01008460">
    <property type="protein sequence ID" value="RLO13169.1"/>
    <property type="molecule type" value="Genomic_DNA"/>
</dbReference>
<dbReference type="Gene3D" id="3.30.830.10">
    <property type="entry name" value="Metalloenzyme, LuxS/M16 peptidase-like"/>
    <property type="match status" value="1"/>
</dbReference>
<dbReference type="AlphaFoldDB" id="A0A9X8EBC5"/>
<evidence type="ECO:0008006" key="5">
    <source>
        <dbReference type="Google" id="ProtNLM"/>
    </source>
</evidence>
<evidence type="ECO:0000313" key="4">
    <source>
        <dbReference type="Proteomes" id="UP000275652"/>
    </source>
</evidence>
<dbReference type="PANTHER" id="PTHR11851">
    <property type="entry name" value="METALLOPROTEASE"/>
    <property type="match status" value="1"/>
</dbReference>
<evidence type="ECO:0000256" key="2">
    <source>
        <dbReference type="SAM" id="SignalP"/>
    </source>
</evidence>